<evidence type="ECO:0000256" key="4">
    <source>
        <dbReference type="ARBA" id="ARBA00023136"/>
    </source>
</evidence>
<feature type="compositionally biased region" description="Low complexity" evidence="5">
    <location>
        <begin position="247"/>
        <end position="260"/>
    </location>
</feature>
<keyword evidence="8" id="KW-1185">Reference proteome</keyword>
<name>A0A1J8Q3H1_9AGAM</name>
<dbReference type="PANTHER" id="PTHR15549">
    <property type="entry name" value="PAIRED IMMUNOGLOBULIN-LIKE TYPE 2 RECEPTOR"/>
    <property type="match status" value="1"/>
</dbReference>
<feature type="compositionally biased region" description="Low complexity" evidence="5">
    <location>
        <begin position="276"/>
        <end position="289"/>
    </location>
</feature>
<keyword evidence="3 6" id="KW-1133">Transmembrane helix</keyword>
<evidence type="ECO:0000313" key="7">
    <source>
        <dbReference type="EMBL" id="OJA08273.1"/>
    </source>
</evidence>
<comment type="caution">
    <text evidence="7">The sequence shown here is derived from an EMBL/GenBank/DDBJ whole genome shotgun (WGS) entry which is preliminary data.</text>
</comment>
<dbReference type="GO" id="GO:0016020">
    <property type="term" value="C:membrane"/>
    <property type="evidence" value="ECO:0007669"/>
    <property type="project" value="UniProtKB-SubCell"/>
</dbReference>
<feature type="region of interest" description="Disordered" evidence="5">
    <location>
        <begin position="107"/>
        <end position="160"/>
    </location>
</feature>
<reference evidence="7 8" key="1">
    <citation type="submission" date="2016-03" db="EMBL/GenBank/DDBJ databases">
        <title>Comparative genomics of the ectomycorrhizal sister species Rhizopogon vinicolor and Rhizopogon vesiculosus (Basidiomycota: Boletales) reveals a divergence of the mating type B locus.</title>
        <authorList>
            <person name="Mujic A.B."/>
            <person name="Kuo A."/>
            <person name="Tritt A."/>
            <person name="Lipzen A."/>
            <person name="Chen C."/>
            <person name="Johnson J."/>
            <person name="Sharma A."/>
            <person name="Barry K."/>
            <person name="Grigoriev I.V."/>
            <person name="Spatafora J.W."/>
        </authorList>
    </citation>
    <scope>NUCLEOTIDE SEQUENCE [LARGE SCALE GENOMIC DNA]</scope>
    <source>
        <strain evidence="7 8">AM-OR11-056</strain>
    </source>
</reference>
<keyword evidence="4 6" id="KW-0472">Membrane</keyword>
<evidence type="ECO:0000313" key="8">
    <source>
        <dbReference type="Proteomes" id="UP000183567"/>
    </source>
</evidence>
<sequence length="387" mass="40638">MAATQQLPSWMTLSTTVYTNAAGQTVTSETTLQLPLTYYGPSVCTLLIDSFDCGLLFTDNLPLRSKSTRNLTIRHTDVHTFQIPLGTDGAWTYGGLTSPAPSTSFVPTSSSTISPSATSSATPSSISPSLTSATSSSSSSYLSSTSSTSTSTFSSTSATSSSYPAATALSKGALIGIIIGAIALFITLLLLFIWLVRSRRRDSRAITPIWTGWNVVTPDPTGDEESRPAGVGSPRDSGEEADPFLRQSTSGTRRVSSSGQLVSPLPPGAAPPHVMGSTGSDRTRSSGVSTDYGIVLPGSGHFGQAYNDDGFPAFASNDVLGHIMPPGELLRIEDEDEPEEIPPPRMYSAGHPSLPDHIAPLLPPPPFEGATCRPSNHSLLDEKEKSV</sequence>
<accession>A0A1J8Q3H1</accession>
<organism evidence="7 8">
    <name type="scientific">Rhizopogon vesiculosus</name>
    <dbReference type="NCBI Taxonomy" id="180088"/>
    <lineage>
        <taxon>Eukaryota</taxon>
        <taxon>Fungi</taxon>
        <taxon>Dikarya</taxon>
        <taxon>Basidiomycota</taxon>
        <taxon>Agaricomycotina</taxon>
        <taxon>Agaricomycetes</taxon>
        <taxon>Agaricomycetidae</taxon>
        <taxon>Boletales</taxon>
        <taxon>Suillineae</taxon>
        <taxon>Rhizopogonaceae</taxon>
        <taxon>Rhizopogon</taxon>
    </lineage>
</organism>
<feature type="region of interest" description="Disordered" evidence="5">
    <location>
        <begin position="337"/>
        <end position="387"/>
    </location>
</feature>
<proteinExistence type="predicted"/>
<evidence type="ECO:0000256" key="2">
    <source>
        <dbReference type="ARBA" id="ARBA00022692"/>
    </source>
</evidence>
<evidence type="ECO:0000256" key="1">
    <source>
        <dbReference type="ARBA" id="ARBA00004167"/>
    </source>
</evidence>
<evidence type="ECO:0000256" key="3">
    <source>
        <dbReference type="ARBA" id="ARBA00022989"/>
    </source>
</evidence>
<dbReference type="PANTHER" id="PTHR15549:SF6">
    <property type="entry name" value="MID2 DOMAIN-CONTAINING PROTEIN"/>
    <property type="match status" value="1"/>
</dbReference>
<feature type="region of interest" description="Disordered" evidence="5">
    <location>
        <begin position="212"/>
        <end position="289"/>
    </location>
</feature>
<dbReference type="AlphaFoldDB" id="A0A1J8Q3H1"/>
<dbReference type="InterPro" id="IPR051694">
    <property type="entry name" value="Immunoregulatory_rcpt-like"/>
</dbReference>
<protein>
    <submittedName>
        <fullName evidence="7">Uncharacterized protein</fullName>
    </submittedName>
</protein>
<gene>
    <name evidence="7" type="ORF">AZE42_03787</name>
</gene>
<dbReference type="GO" id="GO:0071944">
    <property type="term" value="C:cell periphery"/>
    <property type="evidence" value="ECO:0007669"/>
    <property type="project" value="UniProtKB-ARBA"/>
</dbReference>
<dbReference type="STRING" id="180088.A0A1J8Q3H1"/>
<evidence type="ECO:0000256" key="6">
    <source>
        <dbReference type="SAM" id="Phobius"/>
    </source>
</evidence>
<evidence type="ECO:0000256" key="5">
    <source>
        <dbReference type="SAM" id="MobiDB-lite"/>
    </source>
</evidence>
<dbReference type="EMBL" id="LVVM01006350">
    <property type="protein sequence ID" value="OJA08273.1"/>
    <property type="molecule type" value="Genomic_DNA"/>
</dbReference>
<dbReference type="OrthoDB" id="2563978at2759"/>
<dbReference type="Proteomes" id="UP000183567">
    <property type="component" value="Unassembled WGS sequence"/>
</dbReference>
<feature type="transmembrane region" description="Helical" evidence="6">
    <location>
        <begin position="173"/>
        <end position="196"/>
    </location>
</feature>
<keyword evidence="2 6" id="KW-0812">Transmembrane</keyword>
<comment type="subcellular location">
    <subcellularLocation>
        <location evidence="1">Membrane</location>
        <topology evidence="1">Single-pass membrane protein</topology>
    </subcellularLocation>
</comment>